<evidence type="ECO:0000256" key="7">
    <source>
        <dbReference type="ARBA" id="ARBA00023136"/>
    </source>
</evidence>
<dbReference type="PROSITE" id="PS00211">
    <property type="entry name" value="ABC_TRANSPORTER_1"/>
    <property type="match status" value="1"/>
</dbReference>
<dbReference type="PANTHER" id="PTHR24221:SF654">
    <property type="entry name" value="ATP-BINDING CASSETTE SUB-FAMILY B MEMBER 6"/>
    <property type="match status" value="1"/>
</dbReference>
<evidence type="ECO:0000256" key="8">
    <source>
        <dbReference type="SAM" id="Phobius"/>
    </source>
</evidence>
<dbReference type="InterPro" id="IPR039421">
    <property type="entry name" value="Type_1_exporter"/>
</dbReference>
<dbReference type="EMBL" id="CP060714">
    <property type="protein sequence ID" value="QNN59489.1"/>
    <property type="molecule type" value="Genomic_DNA"/>
</dbReference>
<dbReference type="GO" id="GO:0016887">
    <property type="term" value="F:ATP hydrolysis activity"/>
    <property type="evidence" value="ECO:0007669"/>
    <property type="project" value="InterPro"/>
</dbReference>
<dbReference type="SUPFAM" id="SSF90123">
    <property type="entry name" value="ABC transporter transmembrane region"/>
    <property type="match status" value="1"/>
</dbReference>
<dbReference type="InterPro" id="IPR036640">
    <property type="entry name" value="ABC1_TM_sf"/>
</dbReference>
<feature type="transmembrane region" description="Helical" evidence="8">
    <location>
        <begin position="127"/>
        <end position="148"/>
    </location>
</feature>
<keyword evidence="3 8" id="KW-0812">Transmembrane</keyword>
<dbReference type="InterPro" id="IPR003593">
    <property type="entry name" value="AAA+_ATPase"/>
</dbReference>
<evidence type="ECO:0000256" key="6">
    <source>
        <dbReference type="ARBA" id="ARBA00022989"/>
    </source>
</evidence>
<protein>
    <submittedName>
        <fullName evidence="11">ATP-binding cassette domain-containing protein</fullName>
    </submittedName>
</protein>
<dbReference type="Gene3D" id="1.20.1560.10">
    <property type="entry name" value="ABC transporter type 1, transmembrane domain"/>
    <property type="match status" value="1"/>
</dbReference>
<evidence type="ECO:0000256" key="5">
    <source>
        <dbReference type="ARBA" id="ARBA00022840"/>
    </source>
</evidence>
<evidence type="ECO:0000313" key="12">
    <source>
        <dbReference type="Proteomes" id="UP000515811"/>
    </source>
</evidence>
<name>A0A7G9RV64_9BURK</name>
<evidence type="ECO:0000256" key="2">
    <source>
        <dbReference type="ARBA" id="ARBA00022475"/>
    </source>
</evidence>
<reference evidence="11 12" key="1">
    <citation type="submission" date="2020-08" db="EMBL/GenBank/DDBJ databases">
        <title>Genome sequence of Diaphorobacter ruginosibacter DSM 27467T.</title>
        <authorList>
            <person name="Hyun D.-W."/>
            <person name="Bae J.-W."/>
        </authorList>
    </citation>
    <scope>NUCLEOTIDE SEQUENCE [LARGE SCALE GENOMIC DNA]</scope>
    <source>
        <strain evidence="11 12">DSM 27467</strain>
    </source>
</reference>
<keyword evidence="2" id="KW-1003">Cell membrane</keyword>
<keyword evidence="4" id="KW-0547">Nucleotide-binding</keyword>
<feature type="transmembrane region" description="Helical" evidence="8">
    <location>
        <begin position="9"/>
        <end position="27"/>
    </location>
</feature>
<dbReference type="GO" id="GO:0140359">
    <property type="term" value="F:ABC-type transporter activity"/>
    <property type="evidence" value="ECO:0007669"/>
    <property type="project" value="InterPro"/>
</dbReference>
<dbReference type="SUPFAM" id="SSF52540">
    <property type="entry name" value="P-loop containing nucleoside triphosphate hydrolases"/>
    <property type="match status" value="1"/>
</dbReference>
<evidence type="ECO:0000259" key="10">
    <source>
        <dbReference type="PROSITE" id="PS50929"/>
    </source>
</evidence>
<dbReference type="AlphaFoldDB" id="A0A7G9RV64"/>
<feature type="transmembrane region" description="Helical" evidence="8">
    <location>
        <begin position="269"/>
        <end position="291"/>
    </location>
</feature>
<gene>
    <name evidence="11" type="ORF">H9K76_07215</name>
</gene>
<feature type="transmembrane region" description="Helical" evidence="8">
    <location>
        <begin position="33"/>
        <end position="54"/>
    </location>
</feature>
<dbReference type="Proteomes" id="UP000515811">
    <property type="component" value="Chromosome"/>
</dbReference>
<proteinExistence type="predicted"/>
<dbReference type="Pfam" id="PF00005">
    <property type="entry name" value="ABC_tran"/>
    <property type="match status" value="1"/>
</dbReference>
<dbReference type="GO" id="GO:0005524">
    <property type="term" value="F:ATP binding"/>
    <property type="evidence" value="ECO:0007669"/>
    <property type="project" value="UniProtKB-KW"/>
</dbReference>
<keyword evidence="7 8" id="KW-0472">Membrane</keyword>
<organism evidence="11 12">
    <name type="scientific">Diaphorobacter ruginosibacter</name>
    <dbReference type="NCBI Taxonomy" id="1715720"/>
    <lineage>
        <taxon>Bacteria</taxon>
        <taxon>Pseudomonadati</taxon>
        <taxon>Pseudomonadota</taxon>
        <taxon>Betaproteobacteria</taxon>
        <taxon>Burkholderiales</taxon>
        <taxon>Comamonadaceae</taxon>
        <taxon>Diaphorobacter</taxon>
    </lineage>
</organism>
<feature type="transmembrane region" description="Helical" evidence="8">
    <location>
        <begin position="154"/>
        <end position="177"/>
    </location>
</feature>
<comment type="subcellular location">
    <subcellularLocation>
        <location evidence="1">Cell membrane</location>
        <topology evidence="1">Multi-pass membrane protein</topology>
    </subcellularLocation>
</comment>
<dbReference type="InterPro" id="IPR011527">
    <property type="entry name" value="ABC1_TM_dom"/>
</dbReference>
<feature type="domain" description="ABC transmembrane type-1" evidence="10">
    <location>
        <begin position="11"/>
        <end position="300"/>
    </location>
</feature>
<dbReference type="KEGG" id="drg:H9K76_07215"/>
<evidence type="ECO:0000256" key="4">
    <source>
        <dbReference type="ARBA" id="ARBA00022741"/>
    </source>
</evidence>
<dbReference type="InterPro" id="IPR027417">
    <property type="entry name" value="P-loop_NTPase"/>
</dbReference>
<dbReference type="PROSITE" id="PS50929">
    <property type="entry name" value="ABC_TM1F"/>
    <property type="match status" value="1"/>
</dbReference>
<keyword evidence="6 8" id="KW-1133">Transmembrane helix</keyword>
<dbReference type="GO" id="GO:0005886">
    <property type="term" value="C:plasma membrane"/>
    <property type="evidence" value="ECO:0007669"/>
    <property type="project" value="UniProtKB-SubCell"/>
</dbReference>
<sequence length="570" mass="60026">MQDTGTRKLWLGGAAVAMLTVLMGMALLGLSGWFITATAIAGLVPAVALVFDVFMPSAGIRLLAIGRTGARYAERLLTHDATLAALAALRERLFRAWARPTAARWLLQRPARLLQRLTADVDALDNIYLRLVVPALAALGASAMLGVALGLMRWWIGLLAAAWLLCAGIGIALWQAAASRRAAMQRSLSTESVRARTVDLVAGKAELLMAGRMAAQCEAIAAGDTRAARADAALFRLEAHATTAYGVASALLLCGVLLAMAWLVDRQSIGAAVAAFGVLLALSAMEPFAALRRGATEAGRTLLAVRRLGAVLAQDAADGGKAHAAHVPADGLAVELVEACAVHDAGHSVGPLSLQIRRGERVALIGPSGSGKTTLLSLIAGEMEQGSGHVAALRSSWMTQRTELFRDSVRDNLRLASPRADDQNLWHVLDAAGLGADMRALPQGLDTQLGEGGMGLSGGQARRMALARLLLSPAECWLLDEATEGLDAGVAGDVLERLWSASKGRTLVLATHWRREAAMADRVIWMDAGRIAGQAHRGSHAFEQALAHLRADDASGDATEDAWRETSNNI</sequence>
<dbReference type="InterPro" id="IPR017871">
    <property type="entry name" value="ABC_transporter-like_CS"/>
</dbReference>
<dbReference type="PANTHER" id="PTHR24221">
    <property type="entry name" value="ATP-BINDING CASSETTE SUB-FAMILY B"/>
    <property type="match status" value="1"/>
</dbReference>
<accession>A0A7G9RV64</accession>
<dbReference type="SMART" id="SM00382">
    <property type="entry name" value="AAA"/>
    <property type="match status" value="1"/>
</dbReference>
<dbReference type="PROSITE" id="PS50893">
    <property type="entry name" value="ABC_TRANSPORTER_2"/>
    <property type="match status" value="1"/>
</dbReference>
<feature type="domain" description="ABC transporter" evidence="9">
    <location>
        <begin position="334"/>
        <end position="553"/>
    </location>
</feature>
<evidence type="ECO:0000259" key="9">
    <source>
        <dbReference type="PROSITE" id="PS50893"/>
    </source>
</evidence>
<keyword evidence="5 11" id="KW-0067">ATP-binding</keyword>
<evidence type="ECO:0000313" key="11">
    <source>
        <dbReference type="EMBL" id="QNN59489.1"/>
    </source>
</evidence>
<keyword evidence="12" id="KW-1185">Reference proteome</keyword>
<dbReference type="InterPro" id="IPR003439">
    <property type="entry name" value="ABC_transporter-like_ATP-bd"/>
</dbReference>
<evidence type="ECO:0000256" key="1">
    <source>
        <dbReference type="ARBA" id="ARBA00004651"/>
    </source>
</evidence>
<feature type="transmembrane region" description="Helical" evidence="8">
    <location>
        <begin position="244"/>
        <end position="263"/>
    </location>
</feature>
<dbReference type="Gene3D" id="3.40.50.300">
    <property type="entry name" value="P-loop containing nucleotide triphosphate hydrolases"/>
    <property type="match status" value="1"/>
</dbReference>
<evidence type="ECO:0000256" key="3">
    <source>
        <dbReference type="ARBA" id="ARBA00022692"/>
    </source>
</evidence>
<dbReference type="GO" id="GO:0034040">
    <property type="term" value="F:ATPase-coupled lipid transmembrane transporter activity"/>
    <property type="evidence" value="ECO:0007669"/>
    <property type="project" value="TreeGrafter"/>
</dbReference>